<dbReference type="Proteomes" id="UP000075615">
    <property type="component" value="Unassembled WGS sequence"/>
</dbReference>
<dbReference type="NCBIfam" id="TIGR01764">
    <property type="entry name" value="excise"/>
    <property type="match status" value="1"/>
</dbReference>
<evidence type="ECO:0000313" key="3">
    <source>
        <dbReference type="Proteomes" id="UP000075615"/>
    </source>
</evidence>
<dbReference type="RefSeq" id="WP_068410419.1">
    <property type="nucleotide sequence ID" value="NZ_LRDB01000001.1"/>
</dbReference>
<protein>
    <submittedName>
        <fullName evidence="2">Excisionase</fullName>
    </submittedName>
</protein>
<dbReference type="InterPro" id="IPR041657">
    <property type="entry name" value="HTH_17"/>
</dbReference>
<keyword evidence="3" id="KW-1185">Reference proteome</keyword>
<proteinExistence type="predicted"/>
<reference evidence="2 3" key="1">
    <citation type="submission" date="2016-01" db="EMBL/GenBank/DDBJ databases">
        <title>Genome sequencing of Roseivirga echinicomitans KMM 6058.</title>
        <authorList>
            <person name="Selvaratnam C."/>
            <person name="Thevarajoo S."/>
            <person name="Goh K.M."/>
            <person name="Ee R."/>
            <person name="Chan K.-G."/>
            <person name="Chong C.S."/>
        </authorList>
    </citation>
    <scope>NUCLEOTIDE SEQUENCE [LARGE SCALE GENOMIC DNA]</scope>
    <source>
        <strain evidence="2 3">KMM 6058</strain>
    </source>
</reference>
<dbReference type="GO" id="GO:0003677">
    <property type="term" value="F:DNA binding"/>
    <property type="evidence" value="ECO:0007669"/>
    <property type="project" value="InterPro"/>
</dbReference>
<dbReference type="AlphaFoldDB" id="A0A150XXK5"/>
<sequence>MNNIDDIKRPSKEEQKAAMESYDALAATLDQIHSEYPSIEIEETNERIKIPLSALRLLAKILKATSQGKPISIVPIATEITTQAAAEILGCSRPHLVKLLEMGEINFTKIGKHRRIQYQDLIDYRKKMKAEQRKLLTEIMKADEETGLYDS</sequence>
<dbReference type="Pfam" id="PF12728">
    <property type="entry name" value="HTH_17"/>
    <property type="match status" value="1"/>
</dbReference>
<organism evidence="2 3">
    <name type="scientific">Roseivirga echinicomitans</name>
    <dbReference type="NCBI Taxonomy" id="296218"/>
    <lineage>
        <taxon>Bacteria</taxon>
        <taxon>Pseudomonadati</taxon>
        <taxon>Bacteroidota</taxon>
        <taxon>Cytophagia</taxon>
        <taxon>Cytophagales</taxon>
        <taxon>Roseivirgaceae</taxon>
        <taxon>Roseivirga</taxon>
    </lineage>
</organism>
<evidence type="ECO:0000313" key="2">
    <source>
        <dbReference type="EMBL" id="KYG83497.1"/>
    </source>
</evidence>
<dbReference type="InterPro" id="IPR010093">
    <property type="entry name" value="SinI_DNA-bd"/>
</dbReference>
<dbReference type="STRING" id="296218.AWN68_01455"/>
<accession>A0A150XXK5</accession>
<evidence type="ECO:0000259" key="1">
    <source>
        <dbReference type="Pfam" id="PF12728"/>
    </source>
</evidence>
<dbReference type="EMBL" id="LRDB01000001">
    <property type="protein sequence ID" value="KYG83497.1"/>
    <property type="molecule type" value="Genomic_DNA"/>
</dbReference>
<gene>
    <name evidence="2" type="ORF">AWN68_01455</name>
</gene>
<name>A0A150XXK5_9BACT</name>
<feature type="domain" description="Helix-turn-helix" evidence="1">
    <location>
        <begin position="81"/>
        <end position="127"/>
    </location>
</feature>
<comment type="caution">
    <text evidence="2">The sequence shown here is derived from an EMBL/GenBank/DDBJ whole genome shotgun (WGS) entry which is preliminary data.</text>
</comment>
<dbReference type="OrthoDB" id="26212at2"/>